<name>A0AAE7VMY8_9CAUD</name>
<accession>A0AAE7VMY8</accession>
<keyword evidence="2" id="KW-1185">Reference proteome</keyword>
<dbReference type="RefSeq" id="YP_010658236.1">
    <property type="nucleotide sequence ID" value="NC_070855.1"/>
</dbReference>
<proteinExistence type="predicted"/>
<sequence>MPMHMNEWRRSLTQITGKTVEEITKDFYKSYKDWLDKGAIQDGPYKREAGLCNSFVDVYAQKHNFSFHQIEKVQEHIVNQFAEAGLRKGFPFGFQNFEERQRNATQHLDPARIKWVEEHAA</sequence>
<organism evidence="1 2">
    <name type="scientific">Rhizobium phage RHEph22</name>
    <dbReference type="NCBI Taxonomy" id="2836135"/>
    <lineage>
        <taxon>Viruses</taxon>
        <taxon>Duplodnaviria</taxon>
        <taxon>Heunggongvirae</taxon>
        <taxon>Uroviricota</taxon>
        <taxon>Caudoviricetes</taxon>
        <taxon>Schitoviridae</taxon>
        <taxon>Demetervirinae</taxon>
        <taxon>Acanvirus</taxon>
        <taxon>Acanvirus Rheph22</taxon>
    </lineage>
</organism>
<dbReference type="GeneID" id="77934179"/>
<evidence type="ECO:0000313" key="1">
    <source>
        <dbReference type="EMBL" id="QXV74698.1"/>
    </source>
</evidence>
<dbReference type="EMBL" id="MW980071">
    <property type="protein sequence ID" value="QXV74698.1"/>
    <property type="molecule type" value="Genomic_DNA"/>
</dbReference>
<evidence type="ECO:0000313" key="2">
    <source>
        <dbReference type="Proteomes" id="UP000828722"/>
    </source>
</evidence>
<dbReference type="KEGG" id="vg:77934179"/>
<dbReference type="Proteomes" id="UP000828722">
    <property type="component" value="Segment"/>
</dbReference>
<protein>
    <submittedName>
        <fullName evidence="1">Uncharacterized protein</fullName>
    </submittedName>
</protein>
<reference evidence="1 2" key="1">
    <citation type="submission" date="2021-04" db="EMBL/GenBank/DDBJ databases">
        <title>The Hidden Diversity of Double-Stranded DNA Phages in the Symbiotic Bacterium Rhizobium.</title>
        <authorList>
            <person name="Santamaria R.I."/>
            <person name="Bustos P."/>
            <person name="Cauwenberghe J.V."/>
            <person name="Gonzalez V."/>
        </authorList>
    </citation>
    <scope>NUCLEOTIDE SEQUENCE [LARGE SCALE GENOMIC DNA]</scope>
</reference>